<proteinExistence type="predicted"/>
<dbReference type="AlphaFoldDB" id="A0A8T9Q4C1"/>
<evidence type="ECO:0000313" key="3">
    <source>
        <dbReference type="Proteomes" id="UP000831796"/>
    </source>
</evidence>
<organism evidence="2 3">
    <name type="scientific">Hymenobacter cellulosilyticus</name>
    <dbReference type="NCBI Taxonomy" id="2932248"/>
    <lineage>
        <taxon>Bacteria</taxon>
        <taxon>Pseudomonadati</taxon>
        <taxon>Bacteroidota</taxon>
        <taxon>Cytophagia</taxon>
        <taxon>Cytophagales</taxon>
        <taxon>Hymenobacteraceae</taxon>
        <taxon>Hymenobacter</taxon>
    </lineage>
</organism>
<name>A0A8T9Q4C1_9BACT</name>
<accession>A0A8T9Q4C1</accession>
<dbReference type="Pfam" id="PF04940">
    <property type="entry name" value="BLUF"/>
    <property type="match status" value="1"/>
</dbReference>
<dbReference type="Gene3D" id="3.30.70.100">
    <property type="match status" value="1"/>
</dbReference>
<feature type="domain" description="BLUF" evidence="1">
    <location>
        <begin position="5"/>
        <end position="96"/>
    </location>
</feature>
<keyword evidence="3" id="KW-1185">Reference proteome</keyword>
<dbReference type="PROSITE" id="PS50925">
    <property type="entry name" value="BLUF"/>
    <property type="match status" value="1"/>
</dbReference>
<dbReference type="SMART" id="SM01034">
    <property type="entry name" value="BLUF"/>
    <property type="match status" value="1"/>
</dbReference>
<dbReference type="GO" id="GO:0009882">
    <property type="term" value="F:blue light photoreceptor activity"/>
    <property type="evidence" value="ECO:0007669"/>
    <property type="project" value="InterPro"/>
</dbReference>
<dbReference type="GO" id="GO:0071949">
    <property type="term" value="F:FAD binding"/>
    <property type="evidence" value="ECO:0007669"/>
    <property type="project" value="InterPro"/>
</dbReference>
<gene>
    <name evidence="2" type="ORF">MUN79_16440</name>
</gene>
<dbReference type="RefSeq" id="WP_244673752.1">
    <property type="nucleotide sequence ID" value="NZ_CP095046.1"/>
</dbReference>
<dbReference type="SUPFAM" id="SSF54975">
    <property type="entry name" value="Acylphosphatase/BLUF domain-like"/>
    <property type="match status" value="1"/>
</dbReference>
<evidence type="ECO:0000259" key="1">
    <source>
        <dbReference type="PROSITE" id="PS50925"/>
    </source>
</evidence>
<dbReference type="KEGG" id="hcu:MUN79_16440"/>
<reference evidence="2" key="1">
    <citation type="submission" date="2022-04" db="EMBL/GenBank/DDBJ databases">
        <title>Hymenobacter sp. isolated from the air.</title>
        <authorList>
            <person name="Won M."/>
            <person name="Lee C.-M."/>
            <person name="Woen H.-Y."/>
            <person name="Kwon S.-W."/>
        </authorList>
    </citation>
    <scope>NUCLEOTIDE SEQUENCE</scope>
    <source>
        <strain evidence="2">5116S-3</strain>
    </source>
</reference>
<dbReference type="InterPro" id="IPR007024">
    <property type="entry name" value="BLUF_domain"/>
</dbReference>
<sequence>MTADLHHLVYQSNVTAPLSEAELEALLTHSRAWNHSHGLTGVLLYCDSHVLQVLEGPQHEVEYIFGRIEQDLRHYDVTKLADGPIPQRCFAQWSMGFKAVHPEDFAYLTGYLNLATPSYPNSLIKTNTEAASLQELLVSFVTDHKIRY</sequence>
<protein>
    <submittedName>
        <fullName evidence="2">BLUF domain-containing protein</fullName>
    </submittedName>
</protein>
<dbReference type="Proteomes" id="UP000831796">
    <property type="component" value="Chromosome"/>
</dbReference>
<dbReference type="EMBL" id="CP095046">
    <property type="protein sequence ID" value="UOQ70329.1"/>
    <property type="molecule type" value="Genomic_DNA"/>
</dbReference>
<evidence type="ECO:0000313" key="2">
    <source>
        <dbReference type="EMBL" id="UOQ70329.1"/>
    </source>
</evidence>
<dbReference type="InterPro" id="IPR036046">
    <property type="entry name" value="Acylphosphatase-like_dom_sf"/>
</dbReference>